<accession>A0A409YQB6</accession>
<organism evidence="3 4">
    <name type="scientific">Panaeolus cyanescens</name>
    <dbReference type="NCBI Taxonomy" id="181874"/>
    <lineage>
        <taxon>Eukaryota</taxon>
        <taxon>Fungi</taxon>
        <taxon>Dikarya</taxon>
        <taxon>Basidiomycota</taxon>
        <taxon>Agaricomycotina</taxon>
        <taxon>Agaricomycetes</taxon>
        <taxon>Agaricomycetidae</taxon>
        <taxon>Agaricales</taxon>
        <taxon>Agaricineae</taxon>
        <taxon>Galeropsidaceae</taxon>
        <taxon>Panaeolus</taxon>
    </lineage>
</organism>
<keyword evidence="1" id="KW-1133">Transmembrane helix</keyword>
<evidence type="ECO:0000313" key="3">
    <source>
        <dbReference type="EMBL" id="PPR05204.1"/>
    </source>
</evidence>
<feature type="transmembrane region" description="Helical" evidence="1">
    <location>
        <begin position="37"/>
        <end position="59"/>
    </location>
</feature>
<feature type="chain" id="PRO_5019432729" description="Amino acid permease/ SLC12A domain-containing protein" evidence="2">
    <location>
        <begin position="22"/>
        <end position="117"/>
    </location>
</feature>
<keyword evidence="4" id="KW-1185">Reference proteome</keyword>
<dbReference type="EMBL" id="NHTK01000839">
    <property type="protein sequence ID" value="PPR05204.1"/>
    <property type="molecule type" value="Genomic_DNA"/>
</dbReference>
<dbReference type="AlphaFoldDB" id="A0A409YQB6"/>
<evidence type="ECO:0000313" key="4">
    <source>
        <dbReference type="Proteomes" id="UP000284842"/>
    </source>
</evidence>
<comment type="caution">
    <text evidence="3">The sequence shown here is derived from an EMBL/GenBank/DDBJ whole genome shotgun (WGS) entry which is preliminary data.</text>
</comment>
<protein>
    <recommendedName>
        <fullName evidence="5">Amino acid permease/ SLC12A domain-containing protein</fullName>
    </recommendedName>
</protein>
<evidence type="ECO:0000256" key="2">
    <source>
        <dbReference type="SAM" id="SignalP"/>
    </source>
</evidence>
<feature type="signal peptide" evidence="2">
    <location>
        <begin position="1"/>
        <end position="21"/>
    </location>
</feature>
<keyword evidence="1" id="KW-0472">Membrane</keyword>
<keyword evidence="1" id="KW-0812">Transmembrane</keyword>
<name>A0A409YQB6_9AGAR</name>
<keyword evidence="2" id="KW-0732">Signal</keyword>
<gene>
    <name evidence="3" type="ORF">CVT24_010303</name>
</gene>
<evidence type="ECO:0008006" key="5">
    <source>
        <dbReference type="Google" id="ProtNLM"/>
    </source>
</evidence>
<evidence type="ECO:0000256" key="1">
    <source>
        <dbReference type="SAM" id="Phobius"/>
    </source>
</evidence>
<reference evidence="3 4" key="1">
    <citation type="journal article" date="2018" name="Evol. Lett.">
        <title>Horizontal gene cluster transfer increased hallucinogenic mushroom diversity.</title>
        <authorList>
            <person name="Reynolds H.T."/>
            <person name="Vijayakumar V."/>
            <person name="Gluck-Thaler E."/>
            <person name="Korotkin H.B."/>
            <person name="Matheny P.B."/>
            <person name="Slot J.C."/>
        </authorList>
    </citation>
    <scope>NUCLEOTIDE SEQUENCE [LARGE SCALE GENOMIC DNA]</scope>
    <source>
        <strain evidence="3 4">2629</strain>
    </source>
</reference>
<proteinExistence type="predicted"/>
<dbReference type="Proteomes" id="UP000284842">
    <property type="component" value="Unassembled WGS sequence"/>
</dbReference>
<dbReference type="InParanoid" id="A0A409YQB6"/>
<sequence>MFAKLTAIVSVFLVSATMVLAVPQGGGLVCANDAGVTTSFALLSLGLVTDVLILNVALVHAEIGYMPSWIHLLRSYHPWRWWKLPQVEPRPGLYFLNAFIRNLSSGSGDSFTLGRSV</sequence>